<evidence type="ECO:0000313" key="1">
    <source>
        <dbReference type="EMBL" id="KAA1260380.1"/>
    </source>
</evidence>
<organism evidence="1 2">
    <name type="scientific">Rubripirellula obstinata</name>
    <dbReference type="NCBI Taxonomy" id="406547"/>
    <lineage>
        <taxon>Bacteria</taxon>
        <taxon>Pseudomonadati</taxon>
        <taxon>Planctomycetota</taxon>
        <taxon>Planctomycetia</taxon>
        <taxon>Pirellulales</taxon>
        <taxon>Pirellulaceae</taxon>
        <taxon>Rubripirellula</taxon>
    </lineage>
</organism>
<dbReference type="Proteomes" id="UP000322699">
    <property type="component" value="Unassembled WGS sequence"/>
</dbReference>
<protein>
    <recommendedName>
        <fullName evidence="3">Ig-like domain-containing protein</fullName>
    </recommendedName>
</protein>
<dbReference type="AlphaFoldDB" id="A0A5B1CLG4"/>
<evidence type="ECO:0000313" key="2">
    <source>
        <dbReference type="Proteomes" id="UP000322699"/>
    </source>
</evidence>
<evidence type="ECO:0008006" key="3">
    <source>
        <dbReference type="Google" id="ProtNLM"/>
    </source>
</evidence>
<proteinExistence type="predicted"/>
<accession>A0A5B1CLG4</accession>
<keyword evidence="2" id="KW-1185">Reference proteome</keyword>
<reference evidence="1 2" key="1">
    <citation type="submission" date="2019-08" db="EMBL/GenBank/DDBJ databases">
        <title>Deep-cultivation of Planctomycetes and their phenomic and genomic characterization uncovers novel biology.</title>
        <authorList>
            <person name="Wiegand S."/>
            <person name="Jogler M."/>
            <person name="Boedeker C."/>
            <person name="Pinto D."/>
            <person name="Vollmers J."/>
            <person name="Rivas-Marin E."/>
            <person name="Kohn T."/>
            <person name="Peeters S.H."/>
            <person name="Heuer A."/>
            <person name="Rast P."/>
            <person name="Oberbeckmann S."/>
            <person name="Bunk B."/>
            <person name="Jeske O."/>
            <person name="Meyerdierks A."/>
            <person name="Storesund J.E."/>
            <person name="Kallscheuer N."/>
            <person name="Luecker S."/>
            <person name="Lage O.M."/>
            <person name="Pohl T."/>
            <person name="Merkel B.J."/>
            <person name="Hornburger P."/>
            <person name="Mueller R.-W."/>
            <person name="Bruemmer F."/>
            <person name="Labrenz M."/>
            <person name="Spormann A.M."/>
            <person name="Op Den Camp H."/>
            <person name="Overmann J."/>
            <person name="Amann R."/>
            <person name="Jetten M.S.M."/>
            <person name="Mascher T."/>
            <person name="Medema M.H."/>
            <person name="Devos D.P."/>
            <person name="Kaster A.-K."/>
            <person name="Ovreas L."/>
            <person name="Rohde M."/>
            <person name="Galperin M.Y."/>
            <person name="Jogler C."/>
        </authorList>
    </citation>
    <scope>NUCLEOTIDE SEQUENCE [LARGE SCALE GENOMIC DNA]</scope>
    <source>
        <strain evidence="1 2">LF1</strain>
    </source>
</reference>
<sequence>MCIIELNSYAVRFAIVAFTRLHRLTGGEDRRPGQGAKSPRMAFADPRIFMHALLPTKSVGLRKPSVGQSNDQSASAMAANCTVALPCSFSRYGRPNLTLTWSQGNLSIISYLSTKQMVKPLCFTWRSVGYCHEQTIMCVIELNSYPTDDQSKRSDPFVCALEFRL</sequence>
<gene>
    <name evidence="1" type="ORF">LF1_29200</name>
</gene>
<dbReference type="EMBL" id="VRLW01000001">
    <property type="protein sequence ID" value="KAA1260380.1"/>
    <property type="molecule type" value="Genomic_DNA"/>
</dbReference>
<comment type="caution">
    <text evidence="1">The sequence shown here is derived from an EMBL/GenBank/DDBJ whole genome shotgun (WGS) entry which is preliminary data.</text>
</comment>
<name>A0A5B1CLG4_9BACT</name>